<dbReference type="FunFam" id="3.40.30.10:FF:000013">
    <property type="entry name" value="Blast:Protein SCO1 homolog, mitochondrial"/>
    <property type="match status" value="1"/>
</dbReference>
<dbReference type="PANTHER" id="PTHR12151">
    <property type="entry name" value="ELECTRON TRANSPORT PROTIN SCO1/SENC FAMILY MEMBER"/>
    <property type="match status" value="1"/>
</dbReference>
<dbReference type="PANTHER" id="PTHR12151:SF25">
    <property type="entry name" value="LINALOOL DEHYDRATASE_ISOMERASE DOMAIN-CONTAINING PROTEIN"/>
    <property type="match status" value="1"/>
</dbReference>
<keyword evidence="5" id="KW-1133">Transmembrane helix</keyword>
<feature type="disulfide bond" description="Redox-active" evidence="4">
    <location>
        <begin position="74"/>
        <end position="78"/>
    </location>
</feature>
<comment type="similarity">
    <text evidence="1">Belongs to the SCO1/2 family.</text>
</comment>
<proteinExistence type="inferred from homology"/>
<dbReference type="AlphaFoldDB" id="A0A9E7ZRX0"/>
<evidence type="ECO:0000256" key="2">
    <source>
        <dbReference type="ARBA" id="ARBA00023008"/>
    </source>
</evidence>
<gene>
    <name evidence="6" type="ORF">NWE54_10510</name>
</gene>
<keyword evidence="2 3" id="KW-0186">Copper</keyword>
<dbReference type="Pfam" id="PF02630">
    <property type="entry name" value="SCO1-SenC"/>
    <property type="match status" value="1"/>
</dbReference>
<dbReference type="CDD" id="cd02968">
    <property type="entry name" value="SCO"/>
    <property type="match status" value="1"/>
</dbReference>
<dbReference type="InterPro" id="IPR036249">
    <property type="entry name" value="Thioredoxin-like_sf"/>
</dbReference>
<evidence type="ECO:0000256" key="3">
    <source>
        <dbReference type="PIRSR" id="PIRSR603782-1"/>
    </source>
</evidence>
<evidence type="ECO:0000313" key="6">
    <source>
        <dbReference type="EMBL" id="UZF89179.1"/>
    </source>
</evidence>
<feature type="binding site" evidence="3">
    <location>
        <position position="161"/>
    </location>
    <ligand>
        <name>Cu cation</name>
        <dbReference type="ChEBI" id="CHEBI:23378"/>
    </ligand>
</feature>
<evidence type="ECO:0000256" key="5">
    <source>
        <dbReference type="SAM" id="Phobius"/>
    </source>
</evidence>
<reference evidence="6" key="1">
    <citation type="submission" date="2022-08" db="EMBL/GenBank/DDBJ databases">
        <title>Complete Genome Sequences of 2 Bosea sp. soil isolates.</title>
        <authorList>
            <person name="Alvarez Arevalo M."/>
            <person name="Sterndorff E.B."/>
            <person name="Faurdal D."/>
            <person name="Joergensen T.S."/>
            <person name="Weber T."/>
        </authorList>
    </citation>
    <scope>NUCLEOTIDE SEQUENCE</scope>
    <source>
        <strain evidence="6">NBC_00436</strain>
    </source>
</reference>
<sequence length="196" mass="21466">MLKFVRYAAWALVLIVGFVSTSILMGWWVSDRSRTELPPAIGGAFSLVDHTGKAVTDADFRGSPLAVFFGFTHCPEICPTTLLRLNNLTRQLGADAARLKILLITVDPERDTPAQLALYLQSFDPIVVGLTGSQVQIDAALQAYKAYAKKVPVDGGYTMDHTANVYLMTGNGAYRTMIDYHEADSSALAKLRILLR</sequence>
<accession>A0A9E7ZRX0</accession>
<dbReference type="GO" id="GO:0046872">
    <property type="term" value="F:metal ion binding"/>
    <property type="evidence" value="ECO:0007669"/>
    <property type="project" value="UniProtKB-KW"/>
</dbReference>
<dbReference type="EMBL" id="CP102774">
    <property type="protein sequence ID" value="UZF89179.1"/>
    <property type="molecule type" value="Genomic_DNA"/>
</dbReference>
<dbReference type="SUPFAM" id="SSF52833">
    <property type="entry name" value="Thioredoxin-like"/>
    <property type="match status" value="1"/>
</dbReference>
<keyword evidence="3" id="KW-0479">Metal-binding</keyword>
<organism evidence="6">
    <name type="scientific">Bosea sp. NBC_00436</name>
    <dbReference type="NCBI Taxonomy" id="2969620"/>
    <lineage>
        <taxon>Bacteria</taxon>
        <taxon>Pseudomonadati</taxon>
        <taxon>Pseudomonadota</taxon>
        <taxon>Alphaproteobacteria</taxon>
        <taxon>Hyphomicrobiales</taxon>
        <taxon>Boseaceae</taxon>
        <taxon>Bosea</taxon>
    </lineage>
</organism>
<keyword evidence="5" id="KW-0472">Membrane</keyword>
<evidence type="ECO:0000256" key="1">
    <source>
        <dbReference type="ARBA" id="ARBA00010996"/>
    </source>
</evidence>
<feature type="binding site" evidence="3">
    <location>
        <position position="78"/>
    </location>
    <ligand>
        <name>Cu cation</name>
        <dbReference type="ChEBI" id="CHEBI:23378"/>
    </ligand>
</feature>
<protein>
    <submittedName>
        <fullName evidence="6">SCO family protein</fullName>
    </submittedName>
</protein>
<dbReference type="InterPro" id="IPR003782">
    <property type="entry name" value="SCO1/SenC"/>
</dbReference>
<name>A0A9E7ZRX0_9HYPH</name>
<feature type="transmembrane region" description="Helical" evidence="5">
    <location>
        <begin position="7"/>
        <end position="29"/>
    </location>
</feature>
<evidence type="ECO:0000256" key="4">
    <source>
        <dbReference type="PIRSR" id="PIRSR603782-2"/>
    </source>
</evidence>
<keyword evidence="5" id="KW-0812">Transmembrane</keyword>
<feature type="binding site" evidence="3">
    <location>
        <position position="74"/>
    </location>
    <ligand>
        <name>Cu cation</name>
        <dbReference type="ChEBI" id="CHEBI:23378"/>
    </ligand>
</feature>
<keyword evidence="4" id="KW-1015">Disulfide bond</keyword>
<dbReference type="Gene3D" id="3.40.30.10">
    <property type="entry name" value="Glutaredoxin"/>
    <property type="match status" value="1"/>
</dbReference>